<dbReference type="NCBIfam" id="TIGR02532">
    <property type="entry name" value="IV_pilin_GFxxxE"/>
    <property type="match status" value="1"/>
</dbReference>
<dbReference type="AlphaFoldDB" id="E8M2G9"/>
<organism evidence="2 3">
    <name type="scientific">Vibrio sinaloensis DSM 21326</name>
    <dbReference type="NCBI Taxonomy" id="945550"/>
    <lineage>
        <taxon>Bacteria</taxon>
        <taxon>Pseudomonadati</taxon>
        <taxon>Pseudomonadota</taxon>
        <taxon>Gammaproteobacteria</taxon>
        <taxon>Vibrionales</taxon>
        <taxon>Vibrionaceae</taxon>
        <taxon>Vibrio</taxon>
        <taxon>Vibrio oreintalis group</taxon>
    </lineage>
</organism>
<dbReference type="InterPro" id="IPR012902">
    <property type="entry name" value="N_methyl_site"/>
</dbReference>
<dbReference type="GeneID" id="95567862"/>
<sequence length="183" mass="19721">MSKVRGFTLVESIIVIVVMGFAMITISQFLVPQITRSANPHYQTRAAALGQSVMSTILARGFDQYSDFTGGSLRCGEGAAAATNHQFCSGTDVSVNPLGDDGEAVTDYNDVDDYIGCWEPEGANGCKDLNVLVGDGVGNTSYRNFRLDVDVVYQEQSLIKRVVLTVSAINQVPIQLQALKGNY</sequence>
<dbReference type="RefSeq" id="WP_008073718.1">
    <property type="nucleotide sequence ID" value="NZ_AEVT01000016.1"/>
</dbReference>
<evidence type="ECO:0000313" key="2">
    <source>
        <dbReference type="EMBL" id="EGA71796.1"/>
    </source>
</evidence>
<protein>
    <submittedName>
        <fullName evidence="2">MSHA pilin protein MshD</fullName>
    </submittedName>
</protein>
<keyword evidence="1" id="KW-0812">Transmembrane</keyword>
<dbReference type="Proteomes" id="UP000006228">
    <property type="component" value="Unassembled WGS sequence"/>
</dbReference>
<keyword evidence="1" id="KW-1133">Transmembrane helix</keyword>
<dbReference type="OrthoDB" id="5593857at2"/>
<accession>E8M2G9</accession>
<dbReference type="EMBL" id="AEVT01000016">
    <property type="protein sequence ID" value="EGA71796.1"/>
    <property type="molecule type" value="Genomic_DNA"/>
</dbReference>
<dbReference type="eggNOG" id="COG2165">
    <property type="taxonomic scope" value="Bacteria"/>
</dbReference>
<gene>
    <name evidence="2" type="ORF">VISI1226_19474</name>
</gene>
<name>E8M2G9_PHOS4</name>
<feature type="transmembrane region" description="Helical" evidence="1">
    <location>
        <begin position="12"/>
        <end position="31"/>
    </location>
</feature>
<dbReference type="PROSITE" id="PS00409">
    <property type="entry name" value="PROKAR_NTER_METHYL"/>
    <property type="match status" value="1"/>
</dbReference>
<proteinExistence type="predicted"/>
<keyword evidence="1" id="KW-0472">Membrane</keyword>
<evidence type="ECO:0000256" key="1">
    <source>
        <dbReference type="SAM" id="Phobius"/>
    </source>
</evidence>
<reference evidence="2 3" key="1">
    <citation type="journal article" date="2012" name="Int. J. Syst. Evol. Microbiol.">
        <title>Vibrio caribbeanicus sp. nov., isolated from the marine sponge Scleritoderma cyanea.</title>
        <authorList>
            <person name="Hoffmann M."/>
            <person name="Monday S.R."/>
            <person name="Allard M.W."/>
            <person name="Strain E.A."/>
            <person name="Whittaker P."/>
            <person name="Naum M."/>
            <person name="McCarthy P.J."/>
            <person name="Lopez J.V."/>
            <person name="Fischer M."/>
            <person name="Brown E.W."/>
        </authorList>
    </citation>
    <scope>NUCLEOTIDE SEQUENCE [LARGE SCALE GENOMIC DNA]</scope>
    <source>
        <strain evidence="3">DSMZ 21326</strain>
    </source>
</reference>
<comment type="caution">
    <text evidence="2">The sequence shown here is derived from an EMBL/GenBank/DDBJ whole genome shotgun (WGS) entry which is preliminary data.</text>
</comment>
<dbReference type="Pfam" id="PF07963">
    <property type="entry name" value="N_methyl"/>
    <property type="match status" value="1"/>
</dbReference>
<evidence type="ECO:0000313" key="3">
    <source>
        <dbReference type="Proteomes" id="UP000006228"/>
    </source>
</evidence>